<dbReference type="InterPro" id="IPR009233">
    <property type="entry name" value="Competence_ComX_Bacillus"/>
</dbReference>
<evidence type="ECO:0000256" key="4">
    <source>
        <dbReference type="ARBA" id="ARBA00023287"/>
    </source>
</evidence>
<keyword evidence="2" id="KW-0964">Secreted</keyword>
<dbReference type="OrthoDB" id="2937408at2"/>
<dbReference type="GO" id="GO:0030420">
    <property type="term" value="P:establishment of competence for transformation"/>
    <property type="evidence" value="ECO:0007669"/>
    <property type="project" value="UniProtKB-KW"/>
</dbReference>
<gene>
    <name evidence="10" type="primary">comX</name>
    <name evidence="10" type="ORF">E0485_14435</name>
</gene>
<evidence type="ECO:0000256" key="1">
    <source>
        <dbReference type="ARBA" id="ARBA00004613"/>
    </source>
</evidence>
<keyword evidence="11" id="KW-1185">Reference proteome</keyword>
<dbReference type="EMBL" id="SKFG01000013">
    <property type="protein sequence ID" value="TCZ76416.1"/>
    <property type="molecule type" value="Genomic_DNA"/>
</dbReference>
<proteinExistence type="predicted"/>
<evidence type="ECO:0000256" key="2">
    <source>
        <dbReference type="ARBA" id="ARBA00022525"/>
    </source>
</evidence>
<keyword evidence="5" id="KW-0449">Lipoprotein</keyword>
<dbReference type="GO" id="GO:0005186">
    <property type="term" value="F:pheromone activity"/>
    <property type="evidence" value="ECO:0007669"/>
    <property type="project" value="UniProtKB-KW"/>
</dbReference>
<dbReference type="Pfam" id="PF05952">
    <property type="entry name" value="ComX"/>
    <property type="match status" value="1"/>
</dbReference>
<evidence type="ECO:0000256" key="7">
    <source>
        <dbReference type="ARBA" id="ARBA00029483"/>
    </source>
</evidence>
<name>A0A4R4E9A3_9BACL</name>
<evidence type="ECO:0000256" key="3">
    <source>
        <dbReference type="ARBA" id="ARBA00023044"/>
    </source>
</evidence>
<accession>A0A4R4E9A3</accession>
<evidence type="ECO:0000313" key="11">
    <source>
        <dbReference type="Proteomes" id="UP000295418"/>
    </source>
</evidence>
<dbReference type="AlphaFoldDB" id="A0A4R4E9A3"/>
<evidence type="ECO:0000256" key="9">
    <source>
        <dbReference type="ARBA" id="ARBA00030321"/>
    </source>
</evidence>
<dbReference type="GO" id="GO:0005576">
    <property type="term" value="C:extracellular region"/>
    <property type="evidence" value="ECO:0007669"/>
    <property type="project" value="UniProtKB-SubCell"/>
</dbReference>
<evidence type="ECO:0000256" key="6">
    <source>
        <dbReference type="ARBA" id="ARBA00023289"/>
    </source>
</evidence>
<keyword evidence="6" id="KW-0636">Prenylation</keyword>
<protein>
    <recommendedName>
        <fullName evidence="8">ComX pheromone</fullName>
    </recommendedName>
    <alternativeName>
        <fullName evidence="9">Competence pheromone</fullName>
    </alternativeName>
</protein>
<sequence>MVAYLQNNLEVVSLVRNGQASLVGVTPVQQKAIIEVVGVKEGTEVQPKTIWW</sequence>
<keyword evidence="4" id="KW-0178">Competence</keyword>
<organism evidence="10 11">
    <name type="scientific">Paenibacillus albiflavus</name>
    <dbReference type="NCBI Taxonomy" id="2545760"/>
    <lineage>
        <taxon>Bacteria</taxon>
        <taxon>Bacillati</taxon>
        <taxon>Bacillota</taxon>
        <taxon>Bacilli</taxon>
        <taxon>Bacillales</taxon>
        <taxon>Paenibacillaceae</taxon>
        <taxon>Paenibacillus</taxon>
    </lineage>
</organism>
<keyword evidence="3" id="KW-0588">Pheromone</keyword>
<reference evidence="10 11" key="1">
    <citation type="submission" date="2019-03" db="EMBL/GenBank/DDBJ databases">
        <authorList>
            <person name="Kim M.K.M."/>
        </authorList>
    </citation>
    <scope>NUCLEOTIDE SEQUENCE [LARGE SCALE GENOMIC DNA]</scope>
    <source>
        <strain evidence="10 11">18JY21-1</strain>
    </source>
</reference>
<evidence type="ECO:0000313" key="10">
    <source>
        <dbReference type="EMBL" id="TCZ76416.1"/>
    </source>
</evidence>
<comment type="subunit">
    <text evidence="7">Interacts directly with the sensor histidine kinase ComP and stimulates its activity.</text>
</comment>
<comment type="subcellular location">
    <subcellularLocation>
        <location evidence="1">Secreted</location>
    </subcellularLocation>
</comment>
<evidence type="ECO:0000256" key="5">
    <source>
        <dbReference type="ARBA" id="ARBA00023288"/>
    </source>
</evidence>
<comment type="caution">
    <text evidence="10">The sequence shown here is derived from an EMBL/GenBank/DDBJ whole genome shotgun (WGS) entry which is preliminary data.</text>
</comment>
<evidence type="ECO:0000256" key="8">
    <source>
        <dbReference type="ARBA" id="ARBA00029545"/>
    </source>
</evidence>
<dbReference type="Proteomes" id="UP000295418">
    <property type="component" value="Unassembled WGS sequence"/>
</dbReference>